<comment type="similarity">
    <text evidence="2 4">Belongs to the AB hydrolase superfamily. Lipase family.</text>
</comment>
<dbReference type="GO" id="GO:0016298">
    <property type="term" value="F:lipase activity"/>
    <property type="evidence" value="ECO:0007669"/>
    <property type="project" value="InterPro"/>
</dbReference>
<evidence type="ECO:0000256" key="2">
    <source>
        <dbReference type="ARBA" id="ARBA00010701"/>
    </source>
</evidence>
<keyword evidence="3" id="KW-0964">Secreted</keyword>
<feature type="domain" description="Lipase" evidence="6">
    <location>
        <begin position="50"/>
        <end position="282"/>
    </location>
</feature>
<evidence type="ECO:0000256" key="4">
    <source>
        <dbReference type="RuleBase" id="RU004262"/>
    </source>
</evidence>
<dbReference type="EMBL" id="HBUF01363811">
    <property type="protein sequence ID" value="CAG6722438.1"/>
    <property type="molecule type" value="Transcribed_RNA"/>
</dbReference>
<dbReference type="Gene3D" id="3.40.50.1820">
    <property type="entry name" value="alpha/beta hydrolase"/>
    <property type="match status" value="1"/>
</dbReference>
<dbReference type="PANTHER" id="PTHR11610:SF174">
    <property type="entry name" value="MIP30168P"/>
    <property type="match status" value="1"/>
</dbReference>
<proteinExistence type="inferred from homology"/>
<keyword evidence="5" id="KW-0732">Signal</keyword>
<accession>A0A8D8VBB7</accession>
<dbReference type="GO" id="GO:0005615">
    <property type="term" value="C:extracellular space"/>
    <property type="evidence" value="ECO:0007669"/>
    <property type="project" value="TreeGrafter"/>
</dbReference>
<evidence type="ECO:0000259" key="6">
    <source>
        <dbReference type="Pfam" id="PF00151"/>
    </source>
</evidence>
<dbReference type="InterPro" id="IPR000734">
    <property type="entry name" value="TAG_lipase"/>
</dbReference>
<protein>
    <submittedName>
        <fullName evidence="7">Phospholipase A1</fullName>
    </submittedName>
</protein>
<evidence type="ECO:0000313" key="7">
    <source>
        <dbReference type="EMBL" id="CAG6722436.1"/>
    </source>
</evidence>
<dbReference type="SUPFAM" id="SSF53474">
    <property type="entry name" value="alpha/beta-Hydrolases"/>
    <property type="match status" value="1"/>
</dbReference>
<sequence length="334" mass="36942">MKASETAVSILILILSQCGPRLAYLLMDGLEKVLQCYDNPYSNGSCPYKDITFWFYSRGQPDGIQITENNMNSLPVEQHQPWKIVFHGFNSNKDLTPGPDLKKAYLARDLYNLILLDYGAPYMLNLSYLCYPRAATDSMDLVSSCSARFLAQMLKRGVLPRLDKLHIIGHSLGAHTAASVCAQLNALGEGKVMRLTGLDPAGPYFSTNQTAPSRVMGPDDAQFVDAYHTNGGDAWMQFGSKDNRGDVDVRFNGGGLQPGCNKEISCNHQRAVDYFAESIYPKPPNYYRFLGHTNNNNANNNTILVGEDISYDLRGLIYVATNAQSPYAQGAPQQ</sequence>
<evidence type="ECO:0000256" key="1">
    <source>
        <dbReference type="ARBA" id="ARBA00004613"/>
    </source>
</evidence>
<evidence type="ECO:0000256" key="5">
    <source>
        <dbReference type="SAM" id="SignalP"/>
    </source>
</evidence>
<dbReference type="PRINTS" id="PR00821">
    <property type="entry name" value="TAGLIPASE"/>
</dbReference>
<dbReference type="Pfam" id="PF00151">
    <property type="entry name" value="Lipase"/>
    <property type="match status" value="1"/>
</dbReference>
<dbReference type="InterPro" id="IPR013818">
    <property type="entry name" value="Lipase"/>
</dbReference>
<dbReference type="AlphaFoldDB" id="A0A8D8VBB7"/>
<comment type="subcellular location">
    <subcellularLocation>
        <location evidence="1">Secreted</location>
    </subcellularLocation>
</comment>
<dbReference type="EMBL" id="HBUF01363809">
    <property type="protein sequence ID" value="CAG6722434.1"/>
    <property type="molecule type" value="Transcribed_RNA"/>
</dbReference>
<name>A0A8D8VBB7_9HEMI</name>
<dbReference type="GO" id="GO:0016042">
    <property type="term" value="P:lipid catabolic process"/>
    <property type="evidence" value="ECO:0007669"/>
    <property type="project" value="TreeGrafter"/>
</dbReference>
<organism evidence="7">
    <name type="scientific">Cacopsylla melanoneura</name>
    <dbReference type="NCBI Taxonomy" id="428564"/>
    <lineage>
        <taxon>Eukaryota</taxon>
        <taxon>Metazoa</taxon>
        <taxon>Ecdysozoa</taxon>
        <taxon>Arthropoda</taxon>
        <taxon>Hexapoda</taxon>
        <taxon>Insecta</taxon>
        <taxon>Pterygota</taxon>
        <taxon>Neoptera</taxon>
        <taxon>Paraneoptera</taxon>
        <taxon>Hemiptera</taxon>
        <taxon>Sternorrhyncha</taxon>
        <taxon>Psylloidea</taxon>
        <taxon>Psyllidae</taxon>
        <taxon>Psyllinae</taxon>
        <taxon>Cacopsylla</taxon>
    </lineage>
</organism>
<dbReference type="InterPro" id="IPR029058">
    <property type="entry name" value="AB_hydrolase_fold"/>
</dbReference>
<reference evidence="7" key="1">
    <citation type="submission" date="2021-05" db="EMBL/GenBank/DDBJ databases">
        <authorList>
            <person name="Alioto T."/>
            <person name="Alioto T."/>
            <person name="Gomez Garrido J."/>
        </authorList>
    </citation>
    <scope>NUCLEOTIDE SEQUENCE</scope>
</reference>
<dbReference type="PANTHER" id="PTHR11610">
    <property type="entry name" value="LIPASE"/>
    <property type="match status" value="1"/>
</dbReference>
<evidence type="ECO:0000256" key="3">
    <source>
        <dbReference type="ARBA" id="ARBA00022525"/>
    </source>
</evidence>
<feature type="signal peptide" evidence="5">
    <location>
        <begin position="1"/>
        <end position="23"/>
    </location>
</feature>
<dbReference type="GO" id="GO:0017171">
    <property type="term" value="F:serine hydrolase activity"/>
    <property type="evidence" value="ECO:0007669"/>
    <property type="project" value="TreeGrafter"/>
</dbReference>
<dbReference type="EMBL" id="HBUF01363810">
    <property type="protein sequence ID" value="CAG6722436.1"/>
    <property type="molecule type" value="Transcribed_RNA"/>
</dbReference>
<feature type="chain" id="PRO_5033671626" evidence="5">
    <location>
        <begin position="24"/>
        <end position="334"/>
    </location>
</feature>